<dbReference type="PROSITE" id="PS51257">
    <property type="entry name" value="PROKAR_LIPOPROTEIN"/>
    <property type="match status" value="1"/>
</dbReference>
<dbReference type="Proteomes" id="UP000008207">
    <property type="component" value="Chromosome"/>
</dbReference>
<dbReference type="STRING" id="460265.Mnod_5271"/>
<dbReference type="AlphaFoldDB" id="B8ILB8"/>
<sequence>MEPIMKAAAEGAASRLMLPPPFTLVTLGAGACAHAEACRRAAAEDAAGTLVFAADGSVIEAALVLAPEEPLALARRVFLIGMGALADALGSHAPPDKPIAIAWPDTLRFDGARLGGGRLAWPKDCAEEAVPDWLVFSAMLIASKRHAGDPGLTPESTSLEEEGFPREAACLIVESFAQYVMKGLSVLEEDGFARGAERYRTFLTAPPGERLALTDSGDALASSGAGTRLLSLRSALDVAAWLDPATGAPRL</sequence>
<evidence type="ECO:0000313" key="3">
    <source>
        <dbReference type="Proteomes" id="UP000008207"/>
    </source>
</evidence>
<dbReference type="OrthoDB" id="7657788at2"/>
<accession>B8ILB8</accession>
<dbReference type="EMBL" id="CP001349">
    <property type="protein sequence ID" value="ACL60117.1"/>
    <property type="molecule type" value="Genomic_DNA"/>
</dbReference>
<evidence type="ECO:0000313" key="2">
    <source>
        <dbReference type="EMBL" id="ACL60117.1"/>
    </source>
</evidence>
<dbReference type="InterPro" id="IPR045864">
    <property type="entry name" value="aa-tRNA-synth_II/BPL/LPL"/>
</dbReference>
<dbReference type="HOGENOM" id="CLU_096777_0_0_5"/>
<gene>
    <name evidence="2" type="ordered locus">Mnod_5271</name>
</gene>
<reference evidence="2 3" key="1">
    <citation type="submission" date="2009-01" db="EMBL/GenBank/DDBJ databases">
        <title>Complete sequence of chromosome of Methylobacterium nodulans ORS 2060.</title>
        <authorList>
            <consortium name="US DOE Joint Genome Institute"/>
            <person name="Lucas S."/>
            <person name="Copeland A."/>
            <person name="Lapidus A."/>
            <person name="Glavina del Rio T."/>
            <person name="Dalin E."/>
            <person name="Tice H."/>
            <person name="Bruce D."/>
            <person name="Goodwin L."/>
            <person name="Pitluck S."/>
            <person name="Sims D."/>
            <person name="Brettin T."/>
            <person name="Detter J.C."/>
            <person name="Han C."/>
            <person name="Larimer F."/>
            <person name="Land M."/>
            <person name="Hauser L."/>
            <person name="Kyrpides N."/>
            <person name="Ivanova N."/>
            <person name="Marx C.J."/>
            <person name="Richardson P."/>
        </authorList>
    </citation>
    <scope>NUCLEOTIDE SEQUENCE [LARGE SCALE GENOMIC DNA]</scope>
    <source>
        <strain evidence="3">LMG 21967 / CNCM I-2342 / ORS 2060</strain>
    </source>
</reference>
<dbReference type="KEGG" id="mno:Mnod_5271"/>
<organism evidence="2 3">
    <name type="scientific">Methylobacterium nodulans (strain LMG 21967 / CNCM I-2342 / ORS 2060)</name>
    <dbReference type="NCBI Taxonomy" id="460265"/>
    <lineage>
        <taxon>Bacteria</taxon>
        <taxon>Pseudomonadati</taxon>
        <taxon>Pseudomonadota</taxon>
        <taxon>Alphaproteobacteria</taxon>
        <taxon>Hyphomicrobiales</taxon>
        <taxon>Methylobacteriaceae</taxon>
        <taxon>Methylobacterium</taxon>
    </lineage>
</organism>
<name>B8ILB8_METNO</name>
<dbReference type="Gene3D" id="3.30.930.10">
    <property type="entry name" value="Bira Bifunctional Protein, Domain 2"/>
    <property type="match status" value="1"/>
</dbReference>
<keyword evidence="3" id="KW-1185">Reference proteome</keyword>
<proteinExistence type="predicted"/>
<evidence type="ECO:0000259" key="1">
    <source>
        <dbReference type="Pfam" id="PF16917"/>
    </source>
</evidence>
<dbReference type="InterPro" id="IPR004143">
    <property type="entry name" value="BPL_LPL_catalytic"/>
</dbReference>
<dbReference type="Pfam" id="PF16917">
    <property type="entry name" value="BPL_LplA_LipB_2"/>
    <property type="match status" value="1"/>
</dbReference>
<protein>
    <recommendedName>
        <fullName evidence="1">BPL/LPL catalytic domain-containing protein</fullName>
    </recommendedName>
</protein>
<feature type="domain" description="BPL/LPL catalytic" evidence="1">
    <location>
        <begin position="18"/>
        <end position="200"/>
    </location>
</feature>
<dbReference type="eggNOG" id="COG0340">
    <property type="taxonomic scope" value="Bacteria"/>
</dbReference>